<sequence>MQKETATSVFESLSSPVRLDVFRLLVRQGPEGMVAGEISAALDVPPTNLSFHLKGMTHATLLTVEQEGRYQRYRANLALMVELIGYLTEECCAGNPDLCVELPGKASCAPAATSVPAVSKKRSKTAVTA</sequence>
<evidence type="ECO:0000256" key="3">
    <source>
        <dbReference type="ARBA" id="ARBA00023163"/>
    </source>
</evidence>
<name>A0A7X0PCB2_9BURK</name>
<keyword evidence="3" id="KW-0804">Transcription</keyword>
<organism evidence="5 6">
    <name type="scientific">Acidovorax soli</name>
    <dbReference type="NCBI Taxonomy" id="592050"/>
    <lineage>
        <taxon>Bacteria</taxon>
        <taxon>Pseudomonadati</taxon>
        <taxon>Pseudomonadota</taxon>
        <taxon>Betaproteobacteria</taxon>
        <taxon>Burkholderiales</taxon>
        <taxon>Comamonadaceae</taxon>
        <taxon>Acidovorax</taxon>
    </lineage>
</organism>
<dbReference type="EMBL" id="JACHLK010000002">
    <property type="protein sequence ID" value="MBB6558937.1"/>
    <property type="molecule type" value="Genomic_DNA"/>
</dbReference>
<dbReference type="InterPro" id="IPR036390">
    <property type="entry name" value="WH_DNA-bd_sf"/>
</dbReference>
<evidence type="ECO:0000313" key="5">
    <source>
        <dbReference type="EMBL" id="MBB6558937.1"/>
    </source>
</evidence>
<dbReference type="Proteomes" id="UP000575083">
    <property type="component" value="Unassembled WGS sequence"/>
</dbReference>
<dbReference type="InterPro" id="IPR036388">
    <property type="entry name" value="WH-like_DNA-bd_sf"/>
</dbReference>
<comment type="caution">
    <text evidence="5">The sequence shown here is derived from an EMBL/GenBank/DDBJ whole genome shotgun (WGS) entry which is preliminary data.</text>
</comment>
<dbReference type="PROSITE" id="PS50987">
    <property type="entry name" value="HTH_ARSR_2"/>
    <property type="match status" value="1"/>
</dbReference>
<proteinExistence type="predicted"/>
<evidence type="ECO:0000313" key="6">
    <source>
        <dbReference type="Proteomes" id="UP000575083"/>
    </source>
</evidence>
<dbReference type="GO" id="GO:0003700">
    <property type="term" value="F:DNA-binding transcription factor activity"/>
    <property type="evidence" value="ECO:0007669"/>
    <property type="project" value="InterPro"/>
</dbReference>
<dbReference type="PANTHER" id="PTHR43132:SF2">
    <property type="entry name" value="ARSENICAL RESISTANCE OPERON REPRESSOR ARSR-RELATED"/>
    <property type="match status" value="1"/>
</dbReference>
<dbReference type="SMART" id="SM00418">
    <property type="entry name" value="HTH_ARSR"/>
    <property type="match status" value="1"/>
</dbReference>
<keyword evidence="6" id="KW-1185">Reference proteome</keyword>
<keyword evidence="1" id="KW-0805">Transcription regulation</keyword>
<feature type="domain" description="HTH arsR-type" evidence="4">
    <location>
        <begin position="1"/>
        <end position="95"/>
    </location>
</feature>
<dbReference type="Gene3D" id="1.10.10.10">
    <property type="entry name" value="Winged helix-like DNA-binding domain superfamily/Winged helix DNA-binding domain"/>
    <property type="match status" value="1"/>
</dbReference>
<reference evidence="5 6" key="1">
    <citation type="submission" date="2020-08" db="EMBL/GenBank/DDBJ databases">
        <title>Functional genomics of gut bacteria from endangered species of beetles.</title>
        <authorList>
            <person name="Carlos-Shanley C."/>
        </authorList>
    </citation>
    <scope>NUCLEOTIDE SEQUENCE [LARGE SCALE GENOMIC DNA]</scope>
    <source>
        <strain evidence="5 6">S00198</strain>
    </source>
</reference>
<dbReference type="InterPro" id="IPR011991">
    <property type="entry name" value="ArsR-like_HTH"/>
</dbReference>
<evidence type="ECO:0000256" key="2">
    <source>
        <dbReference type="ARBA" id="ARBA00023125"/>
    </source>
</evidence>
<dbReference type="InterPro" id="IPR051011">
    <property type="entry name" value="Metal_resp_trans_reg"/>
</dbReference>
<keyword evidence="2 5" id="KW-0238">DNA-binding</keyword>
<dbReference type="RefSeq" id="WP_184856343.1">
    <property type="nucleotide sequence ID" value="NZ_JACHLK010000002.1"/>
</dbReference>
<dbReference type="InterPro" id="IPR001845">
    <property type="entry name" value="HTH_ArsR_DNA-bd_dom"/>
</dbReference>
<dbReference type="PANTHER" id="PTHR43132">
    <property type="entry name" value="ARSENICAL RESISTANCE OPERON REPRESSOR ARSR-RELATED"/>
    <property type="match status" value="1"/>
</dbReference>
<evidence type="ECO:0000259" key="4">
    <source>
        <dbReference type="PROSITE" id="PS50987"/>
    </source>
</evidence>
<dbReference type="AlphaFoldDB" id="A0A7X0PCB2"/>
<protein>
    <submittedName>
        <fullName evidence="5">DNA-binding transcriptional ArsR family regulator</fullName>
    </submittedName>
</protein>
<dbReference type="GO" id="GO:0003677">
    <property type="term" value="F:DNA binding"/>
    <property type="evidence" value="ECO:0007669"/>
    <property type="project" value="UniProtKB-KW"/>
</dbReference>
<gene>
    <name evidence="5" type="ORF">HNP48_001601</name>
</gene>
<dbReference type="SUPFAM" id="SSF46785">
    <property type="entry name" value="Winged helix' DNA-binding domain"/>
    <property type="match status" value="1"/>
</dbReference>
<accession>A0A7X0PCB2</accession>
<dbReference type="Pfam" id="PF12840">
    <property type="entry name" value="HTH_20"/>
    <property type="match status" value="1"/>
</dbReference>
<evidence type="ECO:0000256" key="1">
    <source>
        <dbReference type="ARBA" id="ARBA00023015"/>
    </source>
</evidence>
<dbReference type="CDD" id="cd00090">
    <property type="entry name" value="HTH_ARSR"/>
    <property type="match status" value="1"/>
</dbReference>